<evidence type="ECO:0000256" key="1">
    <source>
        <dbReference type="ARBA" id="ARBA00004651"/>
    </source>
</evidence>
<evidence type="ECO:0000259" key="8">
    <source>
        <dbReference type="Pfam" id="PF00892"/>
    </source>
</evidence>
<proteinExistence type="inferred from homology"/>
<keyword evidence="5 7" id="KW-1133">Transmembrane helix</keyword>
<evidence type="ECO:0000256" key="7">
    <source>
        <dbReference type="SAM" id="Phobius"/>
    </source>
</evidence>
<reference evidence="9" key="1">
    <citation type="submission" date="2020-09" db="EMBL/GenBank/DDBJ databases">
        <title>Draft Genome Sequence of Paenibacillus sp. WST5.</title>
        <authorList>
            <person name="Bao Z."/>
        </authorList>
    </citation>
    <scope>NUCLEOTIDE SEQUENCE</scope>
    <source>
        <strain evidence="9">WST5</strain>
    </source>
</reference>
<evidence type="ECO:0000256" key="2">
    <source>
        <dbReference type="ARBA" id="ARBA00007362"/>
    </source>
</evidence>
<dbReference type="InterPro" id="IPR037185">
    <property type="entry name" value="EmrE-like"/>
</dbReference>
<dbReference type="Pfam" id="PF00892">
    <property type="entry name" value="EamA"/>
    <property type="match status" value="2"/>
</dbReference>
<dbReference type="Gene3D" id="1.10.3730.20">
    <property type="match status" value="1"/>
</dbReference>
<dbReference type="SUPFAM" id="SSF103481">
    <property type="entry name" value="Multidrug resistance efflux transporter EmrE"/>
    <property type="match status" value="2"/>
</dbReference>
<feature type="transmembrane region" description="Helical" evidence="7">
    <location>
        <begin position="9"/>
        <end position="30"/>
    </location>
</feature>
<feature type="transmembrane region" description="Helical" evidence="7">
    <location>
        <begin position="125"/>
        <end position="143"/>
    </location>
</feature>
<dbReference type="EMBL" id="JACVVD010000002">
    <property type="protein sequence ID" value="MBD0379872.1"/>
    <property type="molecule type" value="Genomic_DNA"/>
</dbReference>
<evidence type="ECO:0000256" key="3">
    <source>
        <dbReference type="ARBA" id="ARBA00022475"/>
    </source>
</evidence>
<keyword evidence="10" id="KW-1185">Reference proteome</keyword>
<dbReference type="RefSeq" id="WP_188173653.1">
    <property type="nucleotide sequence ID" value="NZ_JACVVD010000002.1"/>
</dbReference>
<protein>
    <submittedName>
        <fullName evidence="9">DMT family transporter</fullName>
    </submittedName>
</protein>
<gene>
    <name evidence="9" type="ORF">ICC18_07085</name>
</gene>
<keyword evidence="3" id="KW-1003">Cell membrane</keyword>
<dbReference type="PANTHER" id="PTHR32322:SF18">
    <property type="entry name" value="S-ADENOSYLMETHIONINE_S-ADENOSYLHOMOCYSTEINE TRANSPORTER"/>
    <property type="match status" value="1"/>
</dbReference>
<dbReference type="Proteomes" id="UP000650466">
    <property type="component" value="Unassembled WGS sequence"/>
</dbReference>
<keyword evidence="6 7" id="KW-0472">Membrane</keyword>
<feature type="transmembrane region" description="Helical" evidence="7">
    <location>
        <begin position="100"/>
        <end position="118"/>
    </location>
</feature>
<feature type="transmembrane region" description="Helical" evidence="7">
    <location>
        <begin position="256"/>
        <end position="273"/>
    </location>
</feature>
<dbReference type="AlphaFoldDB" id="A0A926QIZ9"/>
<comment type="subcellular location">
    <subcellularLocation>
        <location evidence="1">Cell membrane</location>
        <topology evidence="1">Multi-pass membrane protein</topology>
    </subcellularLocation>
</comment>
<comment type="similarity">
    <text evidence="2">Belongs to the EamA transporter family.</text>
</comment>
<dbReference type="GO" id="GO:0005886">
    <property type="term" value="C:plasma membrane"/>
    <property type="evidence" value="ECO:0007669"/>
    <property type="project" value="UniProtKB-SubCell"/>
</dbReference>
<evidence type="ECO:0000256" key="6">
    <source>
        <dbReference type="ARBA" id="ARBA00023136"/>
    </source>
</evidence>
<feature type="transmembrane region" description="Helical" evidence="7">
    <location>
        <begin position="279"/>
        <end position="299"/>
    </location>
</feature>
<dbReference type="InterPro" id="IPR000620">
    <property type="entry name" value="EamA_dom"/>
</dbReference>
<feature type="domain" description="EamA" evidence="8">
    <location>
        <begin position="8"/>
        <end position="141"/>
    </location>
</feature>
<evidence type="ECO:0000256" key="5">
    <source>
        <dbReference type="ARBA" id="ARBA00022989"/>
    </source>
</evidence>
<dbReference type="PANTHER" id="PTHR32322">
    <property type="entry name" value="INNER MEMBRANE TRANSPORTER"/>
    <property type="match status" value="1"/>
</dbReference>
<accession>A0A926QIZ9</accession>
<evidence type="ECO:0000313" key="9">
    <source>
        <dbReference type="EMBL" id="MBD0379872.1"/>
    </source>
</evidence>
<feature type="transmembrane region" description="Helical" evidence="7">
    <location>
        <begin position="155"/>
        <end position="173"/>
    </location>
</feature>
<dbReference type="InterPro" id="IPR050638">
    <property type="entry name" value="AA-Vitamin_Transporters"/>
</dbReference>
<evidence type="ECO:0000256" key="4">
    <source>
        <dbReference type="ARBA" id="ARBA00022692"/>
    </source>
</evidence>
<evidence type="ECO:0000313" key="10">
    <source>
        <dbReference type="Proteomes" id="UP000650466"/>
    </source>
</evidence>
<name>A0A926QIZ9_9BACL</name>
<feature type="transmembrane region" description="Helical" evidence="7">
    <location>
        <begin position="223"/>
        <end position="244"/>
    </location>
</feature>
<feature type="transmembrane region" description="Helical" evidence="7">
    <location>
        <begin position="42"/>
        <end position="60"/>
    </location>
</feature>
<comment type="caution">
    <text evidence="9">The sequence shown here is derived from an EMBL/GenBank/DDBJ whole genome shotgun (WGS) entry which is preliminary data.</text>
</comment>
<organism evidence="9 10">
    <name type="scientific">Paenibacillus sedimenti</name>
    <dbReference type="NCBI Taxonomy" id="2770274"/>
    <lineage>
        <taxon>Bacteria</taxon>
        <taxon>Bacillati</taxon>
        <taxon>Bacillota</taxon>
        <taxon>Bacilli</taxon>
        <taxon>Bacillales</taxon>
        <taxon>Paenibacillaceae</taxon>
        <taxon>Paenibacillus</taxon>
    </lineage>
</organism>
<sequence length="319" mass="34672">MNQKGLKLAYFFAVLNAVIIGFSFLFTKMALENAHPLDTLTYRFAASFAVMSIPVAFGWVKLNYRGKPLYKALMLAIMYPLGFFTLQAFGLLHATSAEGGILYAFTPVVTMVLASVFLKEATTLLQKLSIFTSVFGVVFIFIMKGSSIDFSNLTGIFLLFLTCVVFAGYSVLARSLSKYYSPAEISYLMLGIGFATFLVVSLASHTTAGTLDRFFTPLASGTFIMSVLYLGVVASLVTTLAANYILSKIEASKMSVFTNLSTVVSMAAGALFLGEEITVYHLIGSVLIIAGVIGTNRLGRKKAVERMVRAERADHAEVR</sequence>
<feature type="domain" description="EamA" evidence="8">
    <location>
        <begin position="154"/>
        <end position="296"/>
    </location>
</feature>
<keyword evidence="4 7" id="KW-0812">Transmembrane</keyword>
<feature type="transmembrane region" description="Helical" evidence="7">
    <location>
        <begin position="72"/>
        <end position="94"/>
    </location>
</feature>
<feature type="transmembrane region" description="Helical" evidence="7">
    <location>
        <begin position="185"/>
        <end position="203"/>
    </location>
</feature>